<dbReference type="EMBL" id="CP000507">
    <property type="protein sequence ID" value="ABM00038.1"/>
    <property type="molecule type" value="Genomic_DNA"/>
</dbReference>
<gene>
    <name evidence="8" type="primary">rnfC</name>
    <name evidence="12" type="ordered locus">Sama_1832</name>
</gene>
<feature type="domain" description="4Fe-4S ferredoxin-type" evidence="11">
    <location>
        <begin position="369"/>
        <end position="399"/>
    </location>
</feature>
<name>A1S6N1_SHEAM</name>
<accession>A1S6N1</accession>
<organism evidence="12 13">
    <name type="scientific">Shewanella amazonensis (strain ATCC BAA-1098 / SB2B)</name>
    <dbReference type="NCBI Taxonomy" id="326297"/>
    <lineage>
        <taxon>Bacteria</taxon>
        <taxon>Pseudomonadati</taxon>
        <taxon>Pseudomonadota</taxon>
        <taxon>Gammaproteobacteria</taxon>
        <taxon>Alteromonadales</taxon>
        <taxon>Shewanellaceae</taxon>
        <taxon>Shewanella</taxon>
    </lineage>
</organism>
<dbReference type="InterPro" id="IPR011538">
    <property type="entry name" value="Nuo51_FMN-bd"/>
</dbReference>
<dbReference type="GO" id="GO:0009055">
    <property type="term" value="F:electron transfer activity"/>
    <property type="evidence" value="ECO:0007669"/>
    <property type="project" value="InterPro"/>
</dbReference>
<comment type="subunit">
    <text evidence="8">The complex is composed of six subunits: RnfA, RnfB, RnfC, RnfD, RnfE and RnfG.</text>
</comment>
<feature type="region of interest" description="Disordered" evidence="10">
    <location>
        <begin position="550"/>
        <end position="806"/>
    </location>
</feature>
<evidence type="ECO:0000256" key="9">
    <source>
        <dbReference type="SAM" id="Coils"/>
    </source>
</evidence>
<reference evidence="12 13" key="1">
    <citation type="submission" date="2006-12" db="EMBL/GenBank/DDBJ databases">
        <title>Complete sequence of Shewanella amazonensis SB2B.</title>
        <authorList>
            <consortium name="US DOE Joint Genome Institute"/>
            <person name="Copeland A."/>
            <person name="Lucas S."/>
            <person name="Lapidus A."/>
            <person name="Barry K."/>
            <person name="Detter J.C."/>
            <person name="Glavina del Rio T."/>
            <person name="Hammon N."/>
            <person name="Israni S."/>
            <person name="Dalin E."/>
            <person name="Tice H."/>
            <person name="Pitluck S."/>
            <person name="Munk A.C."/>
            <person name="Brettin T."/>
            <person name="Bruce D."/>
            <person name="Han C."/>
            <person name="Tapia R."/>
            <person name="Gilna P."/>
            <person name="Schmutz J."/>
            <person name="Larimer F."/>
            <person name="Land M."/>
            <person name="Hauser L."/>
            <person name="Kyrpides N."/>
            <person name="Mikhailova N."/>
            <person name="Fredrickson J."/>
            <person name="Richardson P."/>
        </authorList>
    </citation>
    <scope>NUCLEOTIDE SEQUENCE [LARGE SCALE GENOMIC DNA]</scope>
    <source>
        <strain evidence="13">ATCC BAA-1098 / SB2B</strain>
    </source>
</reference>
<keyword evidence="8" id="KW-1278">Translocase</keyword>
<dbReference type="KEGG" id="saz:Sama_1832"/>
<evidence type="ECO:0000256" key="3">
    <source>
        <dbReference type="ARBA" id="ARBA00022723"/>
    </source>
</evidence>
<evidence type="ECO:0000313" key="12">
    <source>
        <dbReference type="EMBL" id="ABM00038.1"/>
    </source>
</evidence>
<proteinExistence type="inferred from homology"/>
<keyword evidence="3 8" id="KW-0479">Metal-binding</keyword>
<dbReference type="InterPro" id="IPR010208">
    <property type="entry name" value="Ion_transpt_RnfC/RsxC"/>
</dbReference>
<dbReference type="RefSeq" id="WP_011759945.1">
    <property type="nucleotide sequence ID" value="NC_008700.1"/>
</dbReference>
<dbReference type="InterPro" id="IPR037225">
    <property type="entry name" value="Nuo51_FMN-bd_sf"/>
</dbReference>
<feature type="compositionally biased region" description="Low complexity" evidence="10">
    <location>
        <begin position="703"/>
        <end position="723"/>
    </location>
</feature>
<feature type="binding site" evidence="8">
    <location>
        <position position="379"/>
    </location>
    <ligand>
        <name>[4Fe-4S] cluster</name>
        <dbReference type="ChEBI" id="CHEBI:49883"/>
        <label>1</label>
    </ligand>
</feature>
<keyword evidence="8" id="KW-1003">Cell membrane</keyword>
<dbReference type="HOGENOM" id="CLU_010808_2_1_6"/>
<dbReference type="PROSITE" id="PS51379">
    <property type="entry name" value="4FE4S_FER_2"/>
    <property type="match status" value="2"/>
</dbReference>
<feature type="binding site" evidence="8">
    <location>
        <position position="382"/>
    </location>
    <ligand>
        <name>[4Fe-4S] cluster</name>
        <dbReference type="ChEBI" id="CHEBI:49883"/>
        <label>1</label>
    </ligand>
</feature>
<dbReference type="GO" id="GO:0022900">
    <property type="term" value="P:electron transport chain"/>
    <property type="evidence" value="ECO:0007669"/>
    <property type="project" value="UniProtKB-UniRule"/>
</dbReference>
<dbReference type="HAMAP" id="MF_00461">
    <property type="entry name" value="RsxC_RnfC"/>
    <property type="match status" value="1"/>
</dbReference>
<evidence type="ECO:0000259" key="11">
    <source>
        <dbReference type="PROSITE" id="PS51379"/>
    </source>
</evidence>
<feature type="binding site" evidence="8">
    <location>
        <position position="389"/>
    </location>
    <ligand>
        <name>[4Fe-4S] cluster</name>
        <dbReference type="ChEBI" id="CHEBI:49883"/>
        <label>2</label>
    </ligand>
</feature>
<feature type="binding site" evidence="8">
    <location>
        <position position="421"/>
    </location>
    <ligand>
        <name>[4Fe-4S] cluster</name>
        <dbReference type="ChEBI" id="CHEBI:49883"/>
        <label>2</label>
    </ligand>
</feature>
<evidence type="ECO:0000256" key="5">
    <source>
        <dbReference type="ARBA" id="ARBA00022982"/>
    </source>
</evidence>
<evidence type="ECO:0000313" key="13">
    <source>
        <dbReference type="Proteomes" id="UP000009175"/>
    </source>
</evidence>
<dbReference type="Pfam" id="PF13375">
    <property type="entry name" value="RnfC_N"/>
    <property type="match status" value="1"/>
</dbReference>
<feature type="binding site" evidence="8">
    <location>
        <position position="428"/>
    </location>
    <ligand>
        <name>[4Fe-4S] cluster</name>
        <dbReference type="ChEBI" id="CHEBI:49883"/>
        <label>1</label>
    </ligand>
</feature>
<dbReference type="PANTHER" id="PTHR43034">
    <property type="entry name" value="ION-TRANSLOCATING OXIDOREDUCTASE COMPLEX SUBUNIT C"/>
    <property type="match status" value="1"/>
</dbReference>
<comment type="function">
    <text evidence="8">Part of a membrane-bound complex that couples electron transfer with translocation of ions across the membrane.</text>
</comment>
<dbReference type="FunFam" id="3.30.70.20:FF:000044">
    <property type="entry name" value="Ion-translocating oxidoreductase complex subunit C"/>
    <property type="match status" value="1"/>
</dbReference>
<feature type="binding site" evidence="8">
    <location>
        <position position="418"/>
    </location>
    <ligand>
        <name>[4Fe-4S] cluster</name>
        <dbReference type="ChEBI" id="CHEBI:49883"/>
        <label>2</label>
    </ligand>
</feature>
<keyword evidence="7 8" id="KW-0411">Iron-sulfur</keyword>
<dbReference type="PROSITE" id="PS00198">
    <property type="entry name" value="4FE4S_FER_1"/>
    <property type="match status" value="1"/>
</dbReference>
<feature type="domain" description="4Fe-4S ferredoxin-type" evidence="11">
    <location>
        <begin position="409"/>
        <end position="438"/>
    </location>
</feature>
<evidence type="ECO:0000256" key="4">
    <source>
        <dbReference type="ARBA" id="ARBA00022737"/>
    </source>
</evidence>
<dbReference type="Pfam" id="PF01512">
    <property type="entry name" value="Complex1_51K"/>
    <property type="match status" value="1"/>
</dbReference>
<feature type="compositionally biased region" description="Polar residues" evidence="10">
    <location>
        <begin position="561"/>
        <end position="587"/>
    </location>
</feature>
<dbReference type="eggNOG" id="COG4656">
    <property type="taxonomic scope" value="Bacteria"/>
</dbReference>
<keyword evidence="9" id="KW-0175">Coiled coil</keyword>
<keyword evidence="8" id="KW-0997">Cell inner membrane</keyword>
<evidence type="ECO:0000256" key="10">
    <source>
        <dbReference type="SAM" id="MobiDB-lite"/>
    </source>
</evidence>
<dbReference type="GO" id="GO:0046872">
    <property type="term" value="F:metal ion binding"/>
    <property type="evidence" value="ECO:0007669"/>
    <property type="project" value="UniProtKB-KW"/>
</dbReference>
<dbReference type="InterPro" id="IPR019554">
    <property type="entry name" value="Soluble_ligand-bd"/>
</dbReference>
<dbReference type="GO" id="GO:0051539">
    <property type="term" value="F:4 iron, 4 sulfur cluster binding"/>
    <property type="evidence" value="ECO:0007669"/>
    <property type="project" value="UniProtKB-KW"/>
</dbReference>
<dbReference type="STRING" id="326297.Sama_1832"/>
<dbReference type="InterPro" id="IPR017896">
    <property type="entry name" value="4Fe4S_Fe-S-bd"/>
</dbReference>
<dbReference type="Pfam" id="PF10531">
    <property type="entry name" value="SLBB"/>
    <property type="match status" value="1"/>
</dbReference>
<dbReference type="Pfam" id="PF12838">
    <property type="entry name" value="Fer4_7"/>
    <property type="match status" value="1"/>
</dbReference>
<evidence type="ECO:0000256" key="2">
    <source>
        <dbReference type="ARBA" id="ARBA00022485"/>
    </source>
</evidence>
<dbReference type="NCBIfam" id="TIGR01945">
    <property type="entry name" value="rnfC"/>
    <property type="match status" value="1"/>
</dbReference>
<feature type="compositionally biased region" description="Low complexity" evidence="10">
    <location>
        <begin position="594"/>
        <end position="623"/>
    </location>
</feature>
<dbReference type="SUPFAM" id="SSF142019">
    <property type="entry name" value="Nqo1 FMN-binding domain-like"/>
    <property type="match status" value="1"/>
</dbReference>
<dbReference type="Proteomes" id="UP000009175">
    <property type="component" value="Chromosome"/>
</dbReference>
<sequence length="880" mass="91974">MLTLLEQLDKGTLWRSPGGIHPPEMKSVSNGTAIATLPLFDEYLVPLPQVGEQAILAVKVGDTVLKGQMLTQGQGVGYLPVHAPTSGRVKAIESRPSNHASALPILTLALEADGQDKWCELQSAALDALTPAQMVKRIQDAGIAGMGGAAFPSHIKLSPASEIELVIVNGVECEPYITADDRLMREHADGIVAGIGIVHRILAPKRIIIAIEDNKPEAAEAMQAAVNRSQLPAGLVRVTVIPTKYPSGGEKQLIQIVTGQEVPSGAIPAQLGILVHNVGTLFAIRDAVIEGKPLIERVVTVTGNAVTKPGNYWTLIGSKVEDVLRHCDFREAEAQKIIMGGPMMGYTLANTQVPILKGSNCLLLPNGLEITEMPPEKPCIRCGECAVACPASLLPQQLFWHAKAEEYDKAQSYNLKDCIECGCCTYVCPSDIPLVEYYRVAKAAIRQQAEEKASAERAKVRFEARITRLEEEKAAREAKAKEAAEKRKAAMAGGEKDAIAAALARVQAKKAAQEQNAAPVAASPEGAQASAADPKAGVAAAIARAKAKKTAQQEAAKSPDTAGSTVTDAASDLSIETTPEQESTPASSEDPKKAAVAAAIARAKAKKAAQAANSNTAATDTANGNRQVSSLQEPKVQASAVQPPESQAQEQDPKRAAVAAAIAKAKAKKSARNTDESGLAVAEPSAPATGEAESAPADDKSARVAAAVAKAKAKKLAASASDSPFPEDMAAIPEKNRSEASLVQTDESLPETRGDDKPDNKAARVAAAVAKAKAKAAARREEAQPDPAVAEHIQSETSQAADADELETDIQAPEKSTLTDMATAMPPAANQIPEQGVHIADSANTAASEVPPTDADTLKKARIAAAVAKAKAKKAAKEHE</sequence>
<dbReference type="InterPro" id="IPR017900">
    <property type="entry name" value="4Fe4S_Fe_S_CS"/>
</dbReference>
<evidence type="ECO:0000256" key="7">
    <source>
        <dbReference type="ARBA" id="ARBA00023014"/>
    </source>
</evidence>
<keyword evidence="2 8" id="KW-0004">4Fe-4S</keyword>
<comment type="subcellular location">
    <subcellularLocation>
        <location evidence="8">Cell inner membrane</location>
        <topology evidence="8">Peripheral membrane protein</topology>
    </subcellularLocation>
</comment>
<evidence type="ECO:0000256" key="1">
    <source>
        <dbReference type="ARBA" id="ARBA00022448"/>
    </source>
</evidence>
<protein>
    <recommendedName>
        <fullName evidence="8">Ion-translocating oxidoreductase complex subunit C</fullName>
        <ecNumber evidence="8">7.-.-.-</ecNumber>
    </recommendedName>
    <alternativeName>
        <fullName evidence="8">Rnf electron transport complex subunit C</fullName>
    </alternativeName>
</protein>
<keyword evidence="1 8" id="KW-0813">Transport</keyword>
<comment type="similarity">
    <text evidence="8">Belongs to the 4Fe4S bacterial-type ferredoxin family. RnfC subfamily.</text>
</comment>
<dbReference type="AlphaFoldDB" id="A1S6N1"/>
<keyword evidence="5 8" id="KW-0249">Electron transport</keyword>
<feature type="coiled-coil region" evidence="9">
    <location>
        <begin position="438"/>
        <end position="489"/>
    </location>
</feature>
<dbReference type="NCBIfam" id="NF003454">
    <property type="entry name" value="PRK05035.1"/>
    <property type="match status" value="1"/>
</dbReference>
<feature type="binding site" evidence="8">
    <location>
        <position position="424"/>
    </location>
    <ligand>
        <name>[4Fe-4S] cluster</name>
        <dbReference type="ChEBI" id="CHEBI:49883"/>
        <label>2</label>
    </ligand>
</feature>
<keyword evidence="6 8" id="KW-0408">Iron</keyword>
<dbReference type="EC" id="7.-.-.-" evidence="8"/>
<evidence type="ECO:0000256" key="6">
    <source>
        <dbReference type="ARBA" id="ARBA00023004"/>
    </source>
</evidence>
<dbReference type="PANTHER" id="PTHR43034:SF2">
    <property type="entry name" value="ION-TRANSLOCATING OXIDOREDUCTASE COMPLEX SUBUNIT C"/>
    <property type="match status" value="1"/>
</dbReference>
<dbReference type="Gene3D" id="3.30.70.20">
    <property type="match status" value="1"/>
</dbReference>
<keyword evidence="13" id="KW-1185">Reference proteome</keyword>
<keyword evidence="4 8" id="KW-0677">Repeat</keyword>
<dbReference type="Gene3D" id="3.40.50.11540">
    <property type="entry name" value="NADH-ubiquinone oxidoreductase 51kDa subunit"/>
    <property type="match status" value="1"/>
</dbReference>
<keyword evidence="8" id="KW-0472">Membrane</keyword>
<dbReference type="GO" id="GO:0005886">
    <property type="term" value="C:plasma membrane"/>
    <property type="evidence" value="ECO:0007669"/>
    <property type="project" value="UniProtKB-SubCell"/>
</dbReference>
<feature type="compositionally biased region" description="Basic and acidic residues" evidence="10">
    <location>
        <begin position="750"/>
        <end position="762"/>
    </location>
</feature>
<dbReference type="OrthoDB" id="9767754at2"/>
<comment type="cofactor">
    <cofactor evidence="8">
        <name>[4Fe-4S] cluster</name>
        <dbReference type="ChEBI" id="CHEBI:49883"/>
    </cofactor>
    <text evidence="8">Binds 2 [4Fe-4S] clusters per subunit.</text>
</comment>
<evidence type="ECO:0000256" key="8">
    <source>
        <dbReference type="HAMAP-Rule" id="MF_00461"/>
    </source>
</evidence>
<feature type="binding site" evidence="8">
    <location>
        <position position="385"/>
    </location>
    <ligand>
        <name>[4Fe-4S] cluster</name>
        <dbReference type="ChEBI" id="CHEBI:49883"/>
        <label>1</label>
    </ligand>
</feature>
<dbReference type="InterPro" id="IPR026902">
    <property type="entry name" value="RnfC_N"/>
</dbReference>
<dbReference type="SUPFAM" id="SSF46548">
    <property type="entry name" value="alpha-helical ferredoxin"/>
    <property type="match status" value="1"/>
</dbReference>